<evidence type="ECO:0000313" key="3">
    <source>
        <dbReference type="Proteomes" id="UP000001861"/>
    </source>
</evidence>
<dbReference type="VEuPathDB" id="FungiDB:CC1G_14737"/>
<evidence type="ECO:0000313" key="2">
    <source>
        <dbReference type="EMBL" id="EFI27814.1"/>
    </source>
</evidence>
<dbReference type="STRING" id="240176.D6RMM8"/>
<protein>
    <submittedName>
        <fullName evidence="2">Uncharacterized protein</fullName>
    </submittedName>
</protein>
<gene>
    <name evidence="2" type="ORF">CC1G_14737</name>
</gene>
<dbReference type="RefSeq" id="XP_002911308.1">
    <property type="nucleotide sequence ID" value="XM_002911262.1"/>
</dbReference>
<dbReference type="OrthoDB" id="10261470at2759"/>
<dbReference type="Gene3D" id="1.25.40.470">
    <property type="match status" value="1"/>
</dbReference>
<dbReference type="KEGG" id="cci:CC1G_14737"/>
<evidence type="ECO:0000256" key="1">
    <source>
        <dbReference type="SAM" id="Phobius"/>
    </source>
</evidence>
<dbReference type="HOGENOM" id="CLU_2399587_0_0_1"/>
<keyword evidence="3" id="KW-1185">Reference proteome</keyword>
<proteinExistence type="predicted"/>
<dbReference type="InParanoid" id="D6RMM8"/>
<keyword evidence="1" id="KW-0472">Membrane</keyword>
<dbReference type="AlphaFoldDB" id="D6RMM8"/>
<dbReference type="EMBL" id="AACS02000005">
    <property type="protein sequence ID" value="EFI27814.1"/>
    <property type="molecule type" value="Genomic_DNA"/>
</dbReference>
<comment type="caution">
    <text evidence="2">The sequence shown here is derived from an EMBL/GenBank/DDBJ whole genome shotgun (WGS) entry which is preliminary data.</text>
</comment>
<sequence>MAIYSYTLSLAVVEYQTAVLRGDTEGAKEILESGGIKDSERSKVARFLEARGAWYLLFWLFGWICGAYWFGSMITLSFQMDLLSTSRLTLTMT</sequence>
<dbReference type="Proteomes" id="UP000001861">
    <property type="component" value="Unassembled WGS sequence"/>
</dbReference>
<keyword evidence="1" id="KW-0812">Transmembrane</keyword>
<feature type="transmembrane region" description="Helical" evidence="1">
    <location>
        <begin position="53"/>
        <end position="78"/>
    </location>
</feature>
<accession>D6RMM8</accession>
<organism evidence="2 3">
    <name type="scientific">Coprinopsis cinerea (strain Okayama-7 / 130 / ATCC MYA-4618 / FGSC 9003)</name>
    <name type="common">Inky cap fungus</name>
    <name type="synonym">Hormographiella aspergillata</name>
    <dbReference type="NCBI Taxonomy" id="240176"/>
    <lineage>
        <taxon>Eukaryota</taxon>
        <taxon>Fungi</taxon>
        <taxon>Dikarya</taxon>
        <taxon>Basidiomycota</taxon>
        <taxon>Agaricomycotina</taxon>
        <taxon>Agaricomycetes</taxon>
        <taxon>Agaricomycetidae</taxon>
        <taxon>Agaricales</taxon>
        <taxon>Agaricineae</taxon>
        <taxon>Psathyrellaceae</taxon>
        <taxon>Coprinopsis</taxon>
    </lineage>
</organism>
<keyword evidence="1" id="KW-1133">Transmembrane helix</keyword>
<reference evidence="2 3" key="1">
    <citation type="journal article" date="2010" name="Proc. Natl. Acad. Sci. U.S.A.">
        <title>Insights into evolution of multicellular fungi from the assembled chromosomes of the mushroom Coprinopsis cinerea (Coprinus cinereus).</title>
        <authorList>
            <person name="Stajich J.E."/>
            <person name="Wilke S.K."/>
            <person name="Ahren D."/>
            <person name="Au C.H."/>
            <person name="Birren B.W."/>
            <person name="Borodovsky M."/>
            <person name="Burns C."/>
            <person name="Canback B."/>
            <person name="Casselton L.A."/>
            <person name="Cheng C.K."/>
            <person name="Deng J."/>
            <person name="Dietrich F.S."/>
            <person name="Fargo D.C."/>
            <person name="Farman M.L."/>
            <person name="Gathman A.C."/>
            <person name="Goldberg J."/>
            <person name="Guigo R."/>
            <person name="Hoegger P.J."/>
            <person name="Hooker J.B."/>
            <person name="Huggins A."/>
            <person name="James T.Y."/>
            <person name="Kamada T."/>
            <person name="Kilaru S."/>
            <person name="Kodira C."/>
            <person name="Kues U."/>
            <person name="Kupfer D."/>
            <person name="Kwan H.S."/>
            <person name="Lomsadze A."/>
            <person name="Li W."/>
            <person name="Lilly W.W."/>
            <person name="Ma L.J."/>
            <person name="Mackey A.J."/>
            <person name="Manning G."/>
            <person name="Martin F."/>
            <person name="Muraguchi H."/>
            <person name="Natvig D.O."/>
            <person name="Palmerini H."/>
            <person name="Ramesh M.A."/>
            <person name="Rehmeyer C.J."/>
            <person name="Roe B.A."/>
            <person name="Shenoy N."/>
            <person name="Stanke M."/>
            <person name="Ter-Hovhannisyan V."/>
            <person name="Tunlid A."/>
            <person name="Velagapudi R."/>
            <person name="Vision T.J."/>
            <person name="Zeng Q."/>
            <person name="Zolan M.E."/>
            <person name="Pukkila P.J."/>
        </authorList>
    </citation>
    <scope>NUCLEOTIDE SEQUENCE [LARGE SCALE GENOMIC DNA]</scope>
    <source>
        <strain evidence="3">Okayama-7 / 130 / ATCC MYA-4618 / FGSC 9003</strain>
    </source>
</reference>
<name>D6RMM8_COPC7</name>
<dbReference type="GeneID" id="9379513"/>